<organism evidence="2 3">
    <name type="scientific">Salinispora tropica (strain ATCC BAA-916 / DSM 44818 / JCM 13857 / NBRC 105044 / CNB-440)</name>
    <dbReference type="NCBI Taxonomy" id="369723"/>
    <lineage>
        <taxon>Bacteria</taxon>
        <taxon>Bacillati</taxon>
        <taxon>Actinomycetota</taxon>
        <taxon>Actinomycetes</taxon>
        <taxon>Micromonosporales</taxon>
        <taxon>Micromonosporaceae</taxon>
        <taxon>Salinispora</taxon>
    </lineage>
</organism>
<keyword evidence="1" id="KW-1133">Transmembrane helix</keyword>
<sequence length="303" mass="30381">MVDAPYGLALGAGLLAAVNPCGFALLPAYLSMLVLGDGPADGRGPLAPVGRALALTAAMTLGFVAVFGGFGLLAGPAADALASRLPWVSVAIGLALVATGGWLVAGRALPTFAPRIANGPEVRRSFGSMVLFGAAYAIASLGCTIGPFLAVVVAGFRAGSPLAGVGLFVAYAVGMGLMVGAAALAVALARESLVRRTRRAGPLLGRVAGLLLVLTGGYVAWYGWYEIRLFAGGDADDPVIDAAGRVQTTVSGWVNSLGPWTIGAAVAALLAAAVAGTLLRRHRSAARQPAPASDLPSQDAARR</sequence>
<proteinExistence type="predicted"/>
<evidence type="ECO:0000256" key="1">
    <source>
        <dbReference type="SAM" id="Phobius"/>
    </source>
</evidence>
<dbReference type="InterPro" id="IPR051790">
    <property type="entry name" value="Cytochrome_c-biogenesis_DsbD"/>
</dbReference>
<feature type="transmembrane region" description="Helical" evidence="1">
    <location>
        <begin position="126"/>
        <end position="156"/>
    </location>
</feature>
<protein>
    <submittedName>
        <fullName evidence="2">Cytochrome c biogenesis protein, transmembrane region</fullName>
    </submittedName>
</protein>
<keyword evidence="3" id="KW-1185">Reference proteome</keyword>
<dbReference type="eggNOG" id="COG0785">
    <property type="taxonomic scope" value="Bacteria"/>
</dbReference>
<dbReference type="Proteomes" id="UP000000235">
    <property type="component" value="Chromosome"/>
</dbReference>
<dbReference type="PANTHER" id="PTHR31272:SF4">
    <property type="entry name" value="CYTOCHROME C-TYPE BIOGENESIS PROTEIN HI_1454-RELATED"/>
    <property type="match status" value="1"/>
</dbReference>
<feature type="transmembrane region" description="Helical" evidence="1">
    <location>
        <begin position="260"/>
        <end position="279"/>
    </location>
</feature>
<dbReference type="KEGG" id="stp:Strop_1538"/>
<dbReference type="AlphaFoldDB" id="A4X554"/>
<keyword evidence="1" id="KW-0472">Membrane</keyword>
<feature type="transmembrane region" description="Helical" evidence="1">
    <location>
        <begin position="52"/>
        <end position="73"/>
    </location>
</feature>
<evidence type="ECO:0000313" key="3">
    <source>
        <dbReference type="Proteomes" id="UP000000235"/>
    </source>
</evidence>
<evidence type="ECO:0000313" key="2">
    <source>
        <dbReference type="EMBL" id="ABP54004.1"/>
    </source>
</evidence>
<gene>
    <name evidence="2" type="ordered locus">Strop_1538</name>
</gene>
<dbReference type="PATRIC" id="fig|369723.5.peg.1570"/>
<dbReference type="RefSeq" id="WP_011905436.1">
    <property type="nucleotide sequence ID" value="NC_009380.1"/>
</dbReference>
<feature type="transmembrane region" description="Helical" evidence="1">
    <location>
        <begin position="85"/>
        <end position="105"/>
    </location>
</feature>
<keyword evidence="1 2" id="KW-0812">Transmembrane</keyword>
<feature type="transmembrane region" description="Helical" evidence="1">
    <location>
        <begin position="6"/>
        <end position="31"/>
    </location>
</feature>
<dbReference type="EMBL" id="CP000667">
    <property type="protein sequence ID" value="ABP54004.1"/>
    <property type="molecule type" value="Genomic_DNA"/>
</dbReference>
<dbReference type="HOGENOM" id="CLU_055985_0_0_11"/>
<feature type="transmembrane region" description="Helical" evidence="1">
    <location>
        <begin position="201"/>
        <end position="224"/>
    </location>
</feature>
<reference evidence="3" key="1">
    <citation type="journal article" date="2007" name="Proc. Natl. Acad. Sci. U.S.A.">
        <title>Genome sequencing reveals complex secondary metabolome in the marine actinomycete Salinispora tropica.</title>
        <authorList>
            <person name="Udwary D.W."/>
            <person name="Zeigler L."/>
            <person name="Asolkar R.N."/>
            <person name="Singan V."/>
            <person name="Lapidus A."/>
            <person name="Fenical W."/>
            <person name="Jensen P.R."/>
            <person name="Moore B.S."/>
        </authorList>
    </citation>
    <scope>NUCLEOTIDE SEQUENCE [LARGE SCALE GENOMIC DNA]</scope>
    <source>
        <strain evidence="3">ATCC BAA-916 / DSM 44818 / CNB-440</strain>
    </source>
</reference>
<accession>A4X554</accession>
<dbReference type="PANTHER" id="PTHR31272">
    <property type="entry name" value="CYTOCHROME C-TYPE BIOGENESIS PROTEIN HI_1454-RELATED"/>
    <property type="match status" value="1"/>
</dbReference>
<feature type="transmembrane region" description="Helical" evidence="1">
    <location>
        <begin position="168"/>
        <end position="189"/>
    </location>
</feature>
<dbReference type="STRING" id="369723.Strop_1538"/>
<name>A4X554_SALTO</name>